<feature type="region of interest" description="Disordered" evidence="1">
    <location>
        <begin position="59"/>
        <end position="89"/>
    </location>
</feature>
<dbReference type="AlphaFoldDB" id="A0A1H8CHE9"/>
<dbReference type="Pfam" id="PF18681">
    <property type="entry name" value="DUF5634"/>
    <property type="match status" value="1"/>
</dbReference>
<dbReference type="InterPro" id="IPR040915">
    <property type="entry name" value="GK1464-like_dom"/>
</dbReference>
<dbReference type="Gene3D" id="3.30.70.1480">
    <property type="entry name" value="GK1464-like"/>
    <property type="match status" value="1"/>
</dbReference>
<proteinExistence type="predicted"/>
<organism evidence="3 4">
    <name type="scientific">Mesobacillus persicus</name>
    <dbReference type="NCBI Taxonomy" id="930146"/>
    <lineage>
        <taxon>Bacteria</taxon>
        <taxon>Bacillati</taxon>
        <taxon>Bacillota</taxon>
        <taxon>Bacilli</taxon>
        <taxon>Bacillales</taxon>
        <taxon>Bacillaceae</taxon>
        <taxon>Mesobacillus</taxon>
    </lineage>
</organism>
<dbReference type="InterPro" id="IPR028990">
    <property type="entry name" value="GK1464-like"/>
</dbReference>
<feature type="domain" description="GK1464-like" evidence="2">
    <location>
        <begin position="5"/>
        <end position="100"/>
    </location>
</feature>
<evidence type="ECO:0000313" key="3">
    <source>
        <dbReference type="EMBL" id="SEM93507.1"/>
    </source>
</evidence>
<reference evidence="4" key="1">
    <citation type="submission" date="2016-10" db="EMBL/GenBank/DDBJ databases">
        <authorList>
            <person name="Varghese N."/>
            <person name="Submissions S."/>
        </authorList>
    </citation>
    <scope>NUCLEOTIDE SEQUENCE [LARGE SCALE GENOMIC DNA]</scope>
    <source>
        <strain evidence="4">B48,IBRC-M 10115,DSM 25386,CECT 8001</strain>
    </source>
</reference>
<name>A0A1H8CHE9_9BACI</name>
<dbReference type="Proteomes" id="UP000198553">
    <property type="component" value="Unassembled WGS sequence"/>
</dbReference>
<feature type="compositionally biased region" description="Basic and acidic residues" evidence="1">
    <location>
        <begin position="71"/>
        <end position="87"/>
    </location>
</feature>
<keyword evidence="4" id="KW-1185">Reference proteome</keyword>
<gene>
    <name evidence="3" type="ORF">SAMN05192533_10752</name>
</gene>
<dbReference type="RefSeq" id="WP_090745125.1">
    <property type="nucleotide sequence ID" value="NZ_FOBW01000007.1"/>
</dbReference>
<dbReference type="SUPFAM" id="SSF143579">
    <property type="entry name" value="GK1464-like"/>
    <property type="match status" value="1"/>
</dbReference>
<protein>
    <recommendedName>
        <fullName evidence="2">GK1464-like domain-containing protein</fullName>
    </recommendedName>
</protein>
<accession>A0A1H8CHE9</accession>
<evidence type="ECO:0000259" key="2">
    <source>
        <dbReference type="Pfam" id="PF18681"/>
    </source>
</evidence>
<evidence type="ECO:0000313" key="4">
    <source>
        <dbReference type="Proteomes" id="UP000198553"/>
    </source>
</evidence>
<evidence type="ECO:0000256" key="1">
    <source>
        <dbReference type="SAM" id="MobiDB-lite"/>
    </source>
</evidence>
<dbReference type="EMBL" id="FOBW01000007">
    <property type="protein sequence ID" value="SEM93507.1"/>
    <property type="molecule type" value="Genomic_DNA"/>
</dbReference>
<dbReference type="OrthoDB" id="2968163at2"/>
<sequence length="100" mass="11714">MDISSREEILNDLQRSFETYMNQFNLDDIGIYEEQGQGNTYYIGYTVKKDGRTYHIHTPYHQNEHGGFTSGKKEWTVEPDDPNKEDLSGYDDLESVLRDI</sequence>